<evidence type="ECO:0000313" key="3">
    <source>
        <dbReference type="Proteomes" id="UP000041254"/>
    </source>
</evidence>
<dbReference type="EMBL" id="CDMY01000973">
    <property type="protein sequence ID" value="CEM38157.1"/>
    <property type="molecule type" value="Genomic_DNA"/>
</dbReference>
<feature type="transmembrane region" description="Helical" evidence="1">
    <location>
        <begin position="103"/>
        <end position="121"/>
    </location>
</feature>
<reference evidence="2 3" key="1">
    <citation type="submission" date="2014-11" db="EMBL/GenBank/DDBJ databases">
        <authorList>
            <person name="Zhu J."/>
            <person name="Qi W."/>
            <person name="Song R."/>
        </authorList>
    </citation>
    <scope>NUCLEOTIDE SEQUENCE [LARGE SCALE GENOMIC DNA]</scope>
</reference>
<gene>
    <name evidence="2" type="ORF">Vbra_19519</name>
</gene>
<keyword evidence="3" id="KW-1185">Reference proteome</keyword>
<dbReference type="Proteomes" id="UP000041254">
    <property type="component" value="Unassembled WGS sequence"/>
</dbReference>
<keyword evidence="1" id="KW-0812">Transmembrane</keyword>
<evidence type="ECO:0000313" key="2">
    <source>
        <dbReference type="EMBL" id="CEM38157.1"/>
    </source>
</evidence>
<dbReference type="VEuPathDB" id="CryptoDB:Vbra_19519"/>
<dbReference type="InParanoid" id="A0A0G4H3S3"/>
<sequence length="133" mass="15029">MGNTFAPPDDSARIGLFAVVFGPTKCVYIDDHACNESAEFTSTMMDRHAPAACTKGWRPGSIGWCYEKWWDVPDKARLYTHFDPKAVKRACAWQDRWTLERRIGVAVGTGIALIGVAAMWAKPKWIKRWVKLV</sequence>
<protein>
    <submittedName>
        <fullName evidence="2">Uncharacterized protein</fullName>
    </submittedName>
</protein>
<accession>A0A0G4H3S3</accession>
<evidence type="ECO:0000256" key="1">
    <source>
        <dbReference type="SAM" id="Phobius"/>
    </source>
</evidence>
<organism evidence="2 3">
    <name type="scientific">Vitrella brassicaformis (strain CCMP3155)</name>
    <dbReference type="NCBI Taxonomy" id="1169540"/>
    <lineage>
        <taxon>Eukaryota</taxon>
        <taxon>Sar</taxon>
        <taxon>Alveolata</taxon>
        <taxon>Colpodellida</taxon>
        <taxon>Vitrellaceae</taxon>
        <taxon>Vitrella</taxon>
    </lineage>
</organism>
<keyword evidence="1" id="KW-1133">Transmembrane helix</keyword>
<dbReference type="AlphaFoldDB" id="A0A0G4H3S3"/>
<proteinExistence type="predicted"/>
<keyword evidence="1" id="KW-0472">Membrane</keyword>
<name>A0A0G4H3S3_VITBC</name>